<dbReference type="EMBL" id="CDMZ01005809">
    <property type="protein sequence ID" value="CEM54704.1"/>
    <property type="molecule type" value="Genomic_DNA"/>
</dbReference>
<name>A0A0G4ICB1_9ALVE</name>
<dbReference type="AlphaFoldDB" id="A0A0G4ICB1"/>
<proteinExistence type="predicted"/>
<sequence length="188" mass="19989">MREKWALQKGEEREATELSWLETLVRKTPPEKEACVPTGKGGMTVENAAATGFVNTVAVEGSAKSAVDHSTVSMVVFEGNVKIVGGRRSVNMVAIDQHAKNAAVHKSASMAAFEDCVKSAGGVEFVSTVARDPTVGIVEEVRFVNTTSAEVTVESARRTTLPLQRCCNGRGTSKACGTEKTPSFESPK</sequence>
<organism evidence="1">
    <name type="scientific">Chromera velia CCMP2878</name>
    <dbReference type="NCBI Taxonomy" id="1169474"/>
    <lineage>
        <taxon>Eukaryota</taxon>
        <taxon>Sar</taxon>
        <taxon>Alveolata</taxon>
        <taxon>Colpodellida</taxon>
        <taxon>Chromeraceae</taxon>
        <taxon>Chromera</taxon>
    </lineage>
</organism>
<reference evidence="1" key="1">
    <citation type="submission" date="2014-11" db="EMBL/GenBank/DDBJ databases">
        <authorList>
            <person name="Otto D Thomas"/>
            <person name="Naeem Raeece"/>
        </authorList>
    </citation>
    <scope>NUCLEOTIDE SEQUENCE</scope>
</reference>
<accession>A0A0G4ICB1</accession>
<evidence type="ECO:0000313" key="1">
    <source>
        <dbReference type="EMBL" id="CEM54704.1"/>
    </source>
</evidence>
<dbReference type="PhylomeDB" id="A0A0G4ICB1"/>
<dbReference type="VEuPathDB" id="CryptoDB:Cvel_2240"/>
<gene>
    <name evidence="1" type="ORF">Cvel_2240</name>
</gene>
<protein>
    <submittedName>
        <fullName evidence="1">Uncharacterized protein</fullName>
    </submittedName>
</protein>